<feature type="compositionally biased region" description="Low complexity" evidence="1">
    <location>
        <begin position="67"/>
        <end position="78"/>
    </location>
</feature>
<keyword evidence="2" id="KW-0812">Transmembrane</keyword>
<keyword evidence="4" id="KW-1185">Reference proteome</keyword>
<keyword evidence="2" id="KW-1133">Transmembrane helix</keyword>
<dbReference type="PROSITE" id="PS00430">
    <property type="entry name" value="TONB_DEPENDENT_REC_1"/>
    <property type="match status" value="1"/>
</dbReference>
<keyword evidence="2" id="KW-0472">Membrane</keyword>
<accession>A0A3S0VDF8</accession>
<dbReference type="RefSeq" id="WP_127047014.1">
    <property type="nucleotide sequence ID" value="NZ_RZGZ01000001.1"/>
</dbReference>
<name>A0A3S0VDF8_9MICO</name>
<evidence type="ECO:0000256" key="2">
    <source>
        <dbReference type="SAM" id="Phobius"/>
    </source>
</evidence>
<organism evidence="3 4">
    <name type="scientific">Labedella endophytica</name>
    <dbReference type="NCBI Taxonomy" id="1523160"/>
    <lineage>
        <taxon>Bacteria</taxon>
        <taxon>Bacillati</taxon>
        <taxon>Actinomycetota</taxon>
        <taxon>Actinomycetes</taxon>
        <taxon>Micrococcales</taxon>
        <taxon>Microbacteriaceae</taxon>
        <taxon>Labedella</taxon>
    </lineage>
</organism>
<feature type="transmembrane region" description="Helical" evidence="2">
    <location>
        <begin position="20"/>
        <end position="38"/>
    </location>
</feature>
<evidence type="ECO:0000313" key="3">
    <source>
        <dbReference type="EMBL" id="RUR03530.1"/>
    </source>
</evidence>
<dbReference type="OrthoDB" id="5189092at2"/>
<evidence type="ECO:0000313" key="4">
    <source>
        <dbReference type="Proteomes" id="UP000274909"/>
    </source>
</evidence>
<feature type="region of interest" description="Disordered" evidence="1">
    <location>
        <begin position="41"/>
        <end position="81"/>
    </location>
</feature>
<comment type="caution">
    <text evidence="3">The sequence shown here is derived from an EMBL/GenBank/DDBJ whole genome shotgun (WGS) entry which is preliminary data.</text>
</comment>
<dbReference type="EMBL" id="RZGZ01000001">
    <property type="protein sequence ID" value="RUR03530.1"/>
    <property type="molecule type" value="Genomic_DNA"/>
</dbReference>
<dbReference type="AlphaFoldDB" id="A0A3S0VDF8"/>
<gene>
    <name evidence="3" type="ORF">ELQ94_03085</name>
</gene>
<evidence type="ECO:0008006" key="5">
    <source>
        <dbReference type="Google" id="ProtNLM"/>
    </source>
</evidence>
<dbReference type="Proteomes" id="UP000274909">
    <property type="component" value="Unassembled WGS sequence"/>
</dbReference>
<sequence length="214" mass="22214">MSTTERPARPSKAVYRRRRLVVLLGILAVIAVVALLIIQPGSSSGQTDEPSETPTVAADADADAEPEATPSPSESAADGDQACTADTVVVEAKTDKSTYQAGELPQLSLSLTNTGSVPCTIDAGTSQQVFTITSGDDTYWTSTDCQTEPTNAVTVLEPGTTISSNPAIAWDRTRSATDTCDGERPAVPAGGASYHLDTSVAGIESTDSAQFLLY</sequence>
<reference evidence="3 4" key="1">
    <citation type="submission" date="2018-12" db="EMBL/GenBank/DDBJ databases">
        <authorList>
            <person name="Li F."/>
        </authorList>
    </citation>
    <scope>NUCLEOTIDE SEQUENCE [LARGE SCALE GENOMIC DNA]</scope>
    <source>
        <strain evidence="3 4">EGI 6500705</strain>
    </source>
</reference>
<evidence type="ECO:0000256" key="1">
    <source>
        <dbReference type="SAM" id="MobiDB-lite"/>
    </source>
</evidence>
<protein>
    <recommendedName>
        <fullName evidence="5">DUF4232 domain-containing protein</fullName>
    </recommendedName>
</protein>
<proteinExistence type="predicted"/>
<dbReference type="InterPro" id="IPR010916">
    <property type="entry name" value="TonB_box_CS"/>
</dbReference>